<protein>
    <submittedName>
        <fullName evidence="1">AAA family ATPase</fullName>
    </submittedName>
</protein>
<dbReference type="PANTHER" id="PTHR40396">
    <property type="entry name" value="ATPASE-LIKE PROTEIN"/>
    <property type="match status" value="1"/>
</dbReference>
<organism evidence="1 2">
    <name type="scientific">Thermophilibacter provencensis</name>
    <dbReference type="NCBI Taxonomy" id="1852386"/>
    <lineage>
        <taxon>Bacteria</taxon>
        <taxon>Bacillati</taxon>
        <taxon>Actinomycetota</taxon>
        <taxon>Coriobacteriia</taxon>
        <taxon>Coriobacteriales</taxon>
        <taxon>Atopobiaceae</taxon>
        <taxon>Thermophilibacter</taxon>
    </lineage>
</organism>
<accession>A0ABT7V6H7</accession>
<gene>
    <name evidence="1" type="ORF">QUW25_07790</name>
</gene>
<dbReference type="EMBL" id="JAUDEA010000012">
    <property type="protein sequence ID" value="MDM8271569.1"/>
    <property type="molecule type" value="Genomic_DNA"/>
</dbReference>
<dbReference type="SUPFAM" id="SSF52540">
    <property type="entry name" value="P-loop containing nucleoside triphosphate hydrolases"/>
    <property type="match status" value="1"/>
</dbReference>
<reference evidence="1 2" key="3">
    <citation type="submission" date="2023-06" db="EMBL/GenBank/DDBJ databases">
        <authorList>
            <person name="Zeman M."/>
            <person name="Kubasova T."/>
            <person name="Jahodarova E."/>
            <person name="Nykrynova M."/>
            <person name="Rychlik I."/>
        </authorList>
    </citation>
    <scope>NUCLEOTIDE SEQUENCE [LARGE SCALE GENOMIC DNA]</scope>
    <source>
        <strain evidence="1 2">153_Feed</strain>
    </source>
</reference>
<reference evidence="1 2" key="2">
    <citation type="submission" date="2023-06" db="EMBL/GenBank/DDBJ databases">
        <title>Identification and characterization of horizontal gene transfer across gut microbiota members of farm animals based on homology search.</title>
        <authorList>
            <person name="Schwarzerova J."/>
            <person name="Nykrynova M."/>
            <person name="Jureckova K."/>
            <person name="Cejkova D."/>
            <person name="Rychlik I."/>
        </authorList>
    </citation>
    <scope>NUCLEOTIDE SEQUENCE [LARGE SCALE GENOMIC DNA]</scope>
    <source>
        <strain evidence="1 2">153_Feed</strain>
    </source>
</reference>
<comment type="caution">
    <text evidence="1">The sequence shown here is derived from an EMBL/GenBank/DDBJ whole genome shotgun (WGS) entry which is preliminary data.</text>
</comment>
<keyword evidence="2" id="KW-1185">Reference proteome</keyword>
<sequence>MRLLRVQIKNVPLYEDAGINIDFVATDRVIRGDGEATADVTKVGTSGSIYTENVVGITGVNASGKTTTLNLLRFVLGYMTGSFVMRQLYFDSGWIGKLGPSLVITVVFWERGAFYQLRSELAHSYEPVGESIPGGRITRDAFSFTDETLWRLEVKRPSKRMLTSSSEFESKASIVLKRNGDEGDPTVISGESKAFLDDQTSIVSKITGKTAARVERSTRRLPEISMPTPVIQAFDASVESLTWDAGAQIFRLKFKGEEERLVSMGVATRILSSGTIAGAEMVGHAIDVLREGGYFIVDEIENSLNRSLVGVILNLFASPVTNPHGAQMIFSTHYPELLDLLRRKDNVYVLTRTSEYRTRVIKYSSVVDRVENKKSEVILHNVIPGSMPSYPDVQAMRDYVRRYVQGE</sequence>
<dbReference type="Gene3D" id="3.40.50.300">
    <property type="entry name" value="P-loop containing nucleotide triphosphate hydrolases"/>
    <property type="match status" value="1"/>
</dbReference>
<dbReference type="PANTHER" id="PTHR40396:SF1">
    <property type="entry name" value="ATPASE AAA-TYPE CORE DOMAIN-CONTAINING PROTEIN"/>
    <property type="match status" value="1"/>
</dbReference>
<reference evidence="2" key="1">
    <citation type="submission" date="2023-06" db="EMBL/GenBank/DDBJ databases">
        <title>Identification and characterization of horizontal gene transfer across gut microbiota members of farm animals based on homology search.</title>
        <authorList>
            <person name="Zeman M."/>
            <person name="Kubasova T."/>
            <person name="Jahodarova E."/>
            <person name="Nykrynova M."/>
            <person name="Rychlik I."/>
        </authorList>
    </citation>
    <scope>NUCLEOTIDE SEQUENCE [LARGE SCALE GENOMIC DNA]</scope>
    <source>
        <strain evidence="2">153_Feed</strain>
    </source>
</reference>
<evidence type="ECO:0000313" key="2">
    <source>
        <dbReference type="Proteomes" id="UP001529256"/>
    </source>
</evidence>
<dbReference type="Proteomes" id="UP001529256">
    <property type="component" value="Unassembled WGS sequence"/>
</dbReference>
<name>A0ABT7V6H7_9ACTN</name>
<dbReference type="RefSeq" id="WP_289511646.1">
    <property type="nucleotide sequence ID" value="NZ_JAUDEA010000012.1"/>
</dbReference>
<proteinExistence type="predicted"/>
<dbReference type="InterPro" id="IPR027417">
    <property type="entry name" value="P-loop_NTPase"/>
</dbReference>
<evidence type="ECO:0000313" key="1">
    <source>
        <dbReference type="EMBL" id="MDM8271569.1"/>
    </source>
</evidence>